<name>A0A2V3XZK0_9FIRM</name>
<evidence type="ECO:0000313" key="1">
    <source>
        <dbReference type="EMBL" id="PXX51313.1"/>
    </source>
</evidence>
<reference evidence="1 2" key="1">
    <citation type="submission" date="2018-05" db="EMBL/GenBank/DDBJ databases">
        <title>Genomic Encyclopedia of Type Strains, Phase IV (KMG-IV): sequencing the most valuable type-strain genomes for metagenomic binning, comparative biology and taxonomic classification.</title>
        <authorList>
            <person name="Goeker M."/>
        </authorList>
    </citation>
    <scope>NUCLEOTIDE SEQUENCE [LARGE SCALE GENOMIC DNA]</scope>
    <source>
        <strain evidence="1 2">DSM 24995</strain>
    </source>
</reference>
<organism evidence="1 2">
    <name type="scientific">Hungatella effluvii</name>
    <dbReference type="NCBI Taxonomy" id="1096246"/>
    <lineage>
        <taxon>Bacteria</taxon>
        <taxon>Bacillati</taxon>
        <taxon>Bacillota</taxon>
        <taxon>Clostridia</taxon>
        <taxon>Lachnospirales</taxon>
        <taxon>Lachnospiraceae</taxon>
        <taxon>Hungatella</taxon>
    </lineage>
</organism>
<protein>
    <submittedName>
        <fullName evidence="1">Uncharacterized protein</fullName>
    </submittedName>
</protein>
<gene>
    <name evidence="1" type="ORF">DFR60_11013</name>
</gene>
<comment type="caution">
    <text evidence="1">The sequence shown here is derived from an EMBL/GenBank/DDBJ whole genome shotgun (WGS) entry which is preliminary data.</text>
</comment>
<dbReference type="AlphaFoldDB" id="A0A2V3XZK0"/>
<proteinExistence type="predicted"/>
<accession>A0A2V3XZK0</accession>
<sequence>MSSAKSGIKIFSLCQHIRKYLSDTFYRAKPVTERERSGREVVHCGVMGCTIKL</sequence>
<evidence type="ECO:0000313" key="2">
    <source>
        <dbReference type="Proteomes" id="UP000248057"/>
    </source>
</evidence>
<keyword evidence="2" id="KW-1185">Reference proteome</keyword>
<dbReference type="EMBL" id="QJKD01000010">
    <property type="protein sequence ID" value="PXX51313.1"/>
    <property type="molecule type" value="Genomic_DNA"/>
</dbReference>
<dbReference type="Proteomes" id="UP000248057">
    <property type="component" value="Unassembled WGS sequence"/>
</dbReference>